<keyword evidence="6" id="KW-0677">Repeat</keyword>
<evidence type="ECO:0000256" key="8">
    <source>
        <dbReference type="ARBA" id="ARBA00074718"/>
    </source>
</evidence>
<dbReference type="GO" id="GO:0005576">
    <property type="term" value="C:extracellular region"/>
    <property type="evidence" value="ECO:0007669"/>
    <property type="project" value="UniProtKB-SubCell"/>
</dbReference>
<dbReference type="InterPro" id="IPR003591">
    <property type="entry name" value="Leu-rich_rpt_typical-subtyp"/>
</dbReference>
<keyword evidence="7" id="KW-0325">Glycoprotein</keyword>
<dbReference type="PANTHER" id="PTHR24373">
    <property type="entry name" value="SLIT RELATED LEUCINE-RICH REPEAT NEURONAL PROTEIN"/>
    <property type="match status" value="1"/>
</dbReference>
<keyword evidence="3" id="KW-0964">Secreted</keyword>
<sequence length="351" mass="38521">MALSAWLYVFILQGMVGASKSCFPECRCEVENFGLFHSFSLTKVDCSDVGSHVVPVSIPLDTSYLDLSSNKLKRVNESVLSGPGYTTLVNLNLSNNLLVKISSSTFSKLRYLESLDLSHNLLEVLPDQSFFYSPLAEIDLSYNNLLEVRMGAFTLKSQGKSMIVDLSHNSIGSVFRGADNPVPNIQSLILSGNNLISVPNLNGIPLRHLSLDRNPVAKIKKNDLSGLGGLTHLSLSDLPNLRDVDPYSFKDLTSLLVLDLSNNRNLIALSSEVFYGLDSLQELNLANSGVSNFPKETLRHLPSMKVISLGVNVNCVKSVKERPFHHEKGLVMKEVLLCRDENGSVSAQDVL</sequence>
<dbReference type="SMART" id="SM00369">
    <property type="entry name" value="LRR_TYP"/>
    <property type="match status" value="6"/>
</dbReference>
<dbReference type="FunFam" id="3.80.10.10:FF:000308">
    <property type="entry name" value="tsukushin isoform X3"/>
    <property type="match status" value="1"/>
</dbReference>
<keyword evidence="2" id="KW-0217">Developmental protein</keyword>
<evidence type="ECO:0000256" key="6">
    <source>
        <dbReference type="ARBA" id="ARBA00022737"/>
    </source>
</evidence>
<proteinExistence type="predicted"/>
<dbReference type="EMBL" id="JAACNH010000174">
    <property type="protein sequence ID" value="KAG8431488.1"/>
    <property type="molecule type" value="Genomic_DNA"/>
</dbReference>
<evidence type="ECO:0000256" key="9">
    <source>
        <dbReference type="ARBA" id="ARBA00074988"/>
    </source>
</evidence>
<evidence type="ECO:0000313" key="11">
    <source>
        <dbReference type="EMBL" id="KAG8431490.1"/>
    </source>
</evidence>
<keyword evidence="12" id="KW-1185">Reference proteome</keyword>
<evidence type="ECO:0000256" key="2">
    <source>
        <dbReference type="ARBA" id="ARBA00022473"/>
    </source>
</evidence>
<name>A0A8T2IK89_9PIPI</name>
<dbReference type="AlphaFoldDB" id="A0A8T2IK89"/>
<comment type="caution">
    <text evidence="11">The sequence shown here is derived from an EMBL/GenBank/DDBJ whole genome shotgun (WGS) entry which is preliminary data.</text>
</comment>
<dbReference type="Gene3D" id="3.80.10.10">
    <property type="entry name" value="Ribonuclease Inhibitor"/>
    <property type="match status" value="3"/>
</dbReference>
<evidence type="ECO:0000256" key="7">
    <source>
        <dbReference type="ARBA" id="ARBA00023180"/>
    </source>
</evidence>
<dbReference type="InterPro" id="IPR032675">
    <property type="entry name" value="LRR_dom_sf"/>
</dbReference>
<dbReference type="InterPro" id="IPR050328">
    <property type="entry name" value="Dev_Immune_Receptor"/>
</dbReference>
<dbReference type="PANTHER" id="PTHR24373:SF352">
    <property type="entry name" value="TSUKUSHI"/>
    <property type="match status" value="1"/>
</dbReference>
<evidence type="ECO:0000256" key="10">
    <source>
        <dbReference type="SAM" id="SignalP"/>
    </source>
</evidence>
<evidence type="ECO:0000256" key="5">
    <source>
        <dbReference type="ARBA" id="ARBA00022729"/>
    </source>
</evidence>
<evidence type="ECO:0000313" key="12">
    <source>
        <dbReference type="Proteomes" id="UP000812440"/>
    </source>
</evidence>
<feature type="chain" id="PRO_5036435620" description="Tsukushi" evidence="10">
    <location>
        <begin position="19"/>
        <end position="351"/>
    </location>
</feature>
<keyword evidence="4" id="KW-0433">Leucine-rich repeat</keyword>
<dbReference type="OrthoDB" id="676979at2759"/>
<comment type="subcellular location">
    <subcellularLocation>
        <location evidence="1">Secreted</location>
    </subcellularLocation>
</comment>
<evidence type="ECO:0000256" key="3">
    <source>
        <dbReference type="ARBA" id="ARBA00022525"/>
    </source>
</evidence>
<dbReference type="InterPro" id="IPR001611">
    <property type="entry name" value="Leu-rich_rpt"/>
</dbReference>
<accession>A0A8T2IK89</accession>
<evidence type="ECO:0000256" key="4">
    <source>
        <dbReference type="ARBA" id="ARBA00022614"/>
    </source>
</evidence>
<organism evidence="11 12">
    <name type="scientific">Hymenochirus boettgeri</name>
    <name type="common">Congo dwarf clawed frog</name>
    <dbReference type="NCBI Taxonomy" id="247094"/>
    <lineage>
        <taxon>Eukaryota</taxon>
        <taxon>Metazoa</taxon>
        <taxon>Chordata</taxon>
        <taxon>Craniata</taxon>
        <taxon>Vertebrata</taxon>
        <taxon>Euteleostomi</taxon>
        <taxon>Amphibia</taxon>
        <taxon>Batrachia</taxon>
        <taxon>Anura</taxon>
        <taxon>Pipoidea</taxon>
        <taxon>Pipidae</taxon>
        <taxon>Pipinae</taxon>
        <taxon>Hymenochirus</taxon>
    </lineage>
</organism>
<protein>
    <recommendedName>
        <fullName evidence="8">Tsukushi</fullName>
    </recommendedName>
    <alternativeName>
        <fullName evidence="9">Leucine-rich repeat-containing protein 54</fullName>
    </alternativeName>
</protein>
<dbReference type="Pfam" id="PF13855">
    <property type="entry name" value="LRR_8"/>
    <property type="match status" value="2"/>
</dbReference>
<dbReference type="EMBL" id="JAACNH010000174">
    <property type="protein sequence ID" value="KAG8431490.1"/>
    <property type="molecule type" value="Genomic_DNA"/>
</dbReference>
<keyword evidence="5 10" id="KW-0732">Signal</keyword>
<dbReference type="Proteomes" id="UP000812440">
    <property type="component" value="Unassembled WGS sequence"/>
</dbReference>
<reference evidence="11" key="1">
    <citation type="thesis" date="2020" institute="ProQuest LLC" country="789 East Eisenhower Parkway, Ann Arbor, MI, USA">
        <title>Comparative Genomics and Chromosome Evolution.</title>
        <authorList>
            <person name="Mudd A.B."/>
        </authorList>
    </citation>
    <scope>NUCLEOTIDE SEQUENCE</scope>
    <source>
        <strain evidence="11">Female2</strain>
        <tissue evidence="11">Blood</tissue>
    </source>
</reference>
<dbReference type="SUPFAM" id="SSF52058">
    <property type="entry name" value="L domain-like"/>
    <property type="match status" value="1"/>
</dbReference>
<feature type="signal peptide" evidence="10">
    <location>
        <begin position="1"/>
        <end position="18"/>
    </location>
</feature>
<evidence type="ECO:0000256" key="1">
    <source>
        <dbReference type="ARBA" id="ARBA00004613"/>
    </source>
</evidence>
<dbReference type="PROSITE" id="PS51450">
    <property type="entry name" value="LRR"/>
    <property type="match status" value="3"/>
</dbReference>
<gene>
    <name evidence="11" type="ORF">GDO86_018566</name>
</gene>
<dbReference type="EMBL" id="JAACNH010000174">
    <property type="protein sequence ID" value="KAG8431489.1"/>
    <property type="molecule type" value="Genomic_DNA"/>
</dbReference>